<dbReference type="InterPro" id="IPR036759">
    <property type="entry name" value="TPK_catalytic_sf"/>
</dbReference>
<dbReference type="GO" id="GO:0005524">
    <property type="term" value="F:ATP binding"/>
    <property type="evidence" value="ECO:0007669"/>
    <property type="project" value="UniProtKB-KW"/>
</dbReference>
<comment type="caution">
    <text evidence="7">The sequence shown here is derived from an EMBL/GenBank/DDBJ whole genome shotgun (WGS) entry which is preliminary data.</text>
</comment>
<dbReference type="NCBIfam" id="TIGR01378">
    <property type="entry name" value="thi_PPkinase"/>
    <property type="match status" value="1"/>
</dbReference>
<evidence type="ECO:0000256" key="3">
    <source>
        <dbReference type="ARBA" id="ARBA00022777"/>
    </source>
</evidence>
<protein>
    <recommendedName>
        <fullName evidence="5">Thiamine diphosphokinase</fullName>
        <ecNumber evidence="5">2.7.6.2</ecNumber>
    </recommendedName>
</protein>
<dbReference type="GO" id="GO:0009229">
    <property type="term" value="P:thiamine diphosphate biosynthetic process"/>
    <property type="evidence" value="ECO:0007669"/>
    <property type="project" value="InterPro"/>
</dbReference>
<organism evidence="7 8">
    <name type="scientific">Thermoactinomyces mirandus</name>
    <dbReference type="NCBI Taxonomy" id="2756294"/>
    <lineage>
        <taxon>Bacteria</taxon>
        <taxon>Bacillati</taxon>
        <taxon>Bacillota</taxon>
        <taxon>Bacilli</taxon>
        <taxon>Bacillales</taxon>
        <taxon>Thermoactinomycetaceae</taxon>
        <taxon>Thermoactinomyces</taxon>
    </lineage>
</organism>
<keyword evidence="3 7" id="KW-0418">Kinase</keyword>
<dbReference type="GO" id="GO:0030975">
    <property type="term" value="F:thiamine binding"/>
    <property type="evidence" value="ECO:0007669"/>
    <property type="project" value="InterPro"/>
</dbReference>
<dbReference type="Pfam" id="PF04263">
    <property type="entry name" value="TPK_catalytic"/>
    <property type="match status" value="1"/>
</dbReference>
<keyword evidence="2" id="KW-0547">Nucleotide-binding</keyword>
<sequence length="220" mass="23874">MAVNRVAVIAGGDLTDTELDLIRTGTNFIITADAGAMQLEKAGIIPDLAVGDFDTTGISYMDRLRKKGVPVLSLPEEKAVTDMHFALSCAVERKPDEILILGAMGGARFDHTMANVGLLEWLDEQGIKAVIIHRTNRIRLMSGPGKMTFTSIDFKYVSLLPVSKIVSGIRTDGLKYKLAGESLYRGDTRGISNELVKVPAVVNIQEGICLVVESRDRIGE</sequence>
<dbReference type="InterPro" id="IPR007371">
    <property type="entry name" value="TPK_catalytic"/>
</dbReference>
<dbReference type="GO" id="GO:0016301">
    <property type="term" value="F:kinase activity"/>
    <property type="evidence" value="ECO:0007669"/>
    <property type="project" value="UniProtKB-KW"/>
</dbReference>
<dbReference type="GO" id="GO:0004788">
    <property type="term" value="F:thiamine diphosphokinase activity"/>
    <property type="evidence" value="ECO:0007669"/>
    <property type="project" value="UniProtKB-UniRule"/>
</dbReference>
<name>A0A7W1XSJ7_9BACL</name>
<dbReference type="InterPro" id="IPR053149">
    <property type="entry name" value="TPK"/>
</dbReference>
<keyword evidence="4" id="KW-0067">ATP-binding</keyword>
<dbReference type="InterPro" id="IPR006282">
    <property type="entry name" value="Thi_PPkinase"/>
</dbReference>
<accession>A0A7W1XSJ7</accession>
<dbReference type="RefSeq" id="WP_181739890.1">
    <property type="nucleotide sequence ID" value="NZ_JACEOL010000030.1"/>
</dbReference>
<dbReference type="InterPro" id="IPR036371">
    <property type="entry name" value="TPK_B1-bd_sf"/>
</dbReference>
<dbReference type="GO" id="GO:0006772">
    <property type="term" value="P:thiamine metabolic process"/>
    <property type="evidence" value="ECO:0007669"/>
    <property type="project" value="UniProtKB-UniRule"/>
</dbReference>
<dbReference type="Pfam" id="PF04265">
    <property type="entry name" value="TPK_B1_binding"/>
    <property type="match status" value="1"/>
</dbReference>
<dbReference type="SUPFAM" id="SSF63999">
    <property type="entry name" value="Thiamin pyrophosphokinase, catalytic domain"/>
    <property type="match status" value="1"/>
</dbReference>
<dbReference type="AlphaFoldDB" id="A0A7W1XSJ7"/>
<gene>
    <name evidence="7" type="ORF">H2C83_08750</name>
</gene>
<evidence type="ECO:0000259" key="6">
    <source>
        <dbReference type="SMART" id="SM00983"/>
    </source>
</evidence>
<keyword evidence="8" id="KW-1185">Reference proteome</keyword>
<evidence type="ECO:0000313" key="7">
    <source>
        <dbReference type="EMBL" id="MBA4602401.1"/>
    </source>
</evidence>
<evidence type="ECO:0000256" key="5">
    <source>
        <dbReference type="NCBIfam" id="TIGR01378"/>
    </source>
</evidence>
<keyword evidence="1 7" id="KW-0808">Transferase</keyword>
<reference evidence="7 8" key="1">
    <citation type="submission" date="2020-07" db="EMBL/GenBank/DDBJ databases">
        <title>Thermoactinomyces phylogeny.</title>
        <authorList>
            <person name="Dunlap C."/>
        </authorList>
    </citation>
    <scope>NUCLEOTIDE SEQUENCE [LARGE SCALE GENOMIC DNA]</scope>
    <source>
        <strain evidence="7 8">AMNI-1</strain>
    </source>
</reference>
<evidence type="ECO:0000256" key="4">
    <source>
        <dbReference type="ARBA" id="ARBA00022840"/>
    </source>
</evidence>
<dbReference type="InterPro" id="IPR007373">
    <property type="entry name" value="Thiamin_PyroPKinase_B1-bd"/>
</dbReference>
<dbReference type="Proteomes" id="UP000538292">
    <property type="component" value="Unassembled WGS sequence"/>
</dbReference>
<dbReference type="EMBL" id="JACEOL010000030">
    <property type="protein sequence ID" value="MBA4602401.1"/>
    <property type="molecule type" value="Genomic_DNA"/>
</dbReference>
<proteinExistence type="predicted"/>
<evidence type="ECO:0000256" key="1">
    <source>
        <dbReference type="ARBA" id="ARBA00022679"/>
    </source>
</evidence>
<dbReference type="SUPFAM" id="SSF63862">
    <property type="entry name" value="Thiamin pyrophosphokinase, substrate-binding domain"/>
    <property type="match status" value="1"/>
</dbReference>
<dbReference type="SMART" id="SM00983">
    <property type="entry name" value="TPK_B1_binding"/>
    <property type="match status" value="1"/>
</dbReference>
<dbReference type="CDD" id="cd07995">
    <property type="entry name" value="TPK"/>
    <property type="match status" value="1"/>
</dbReference>
<evidence type="ECO:0000313" key="8">
    <source>
        <dbReference type="Proteomes" id="UP000538292"/>
    </source>
</evidence>
<dbReference type="EC" id="2.7.6.2" evidence="5"/>
<dbReference type="Gene3D" id="3.40.50.10240">
    <property type="entry name" value="Thiamin pyrophosphokinase, catalytic domain"/>
    <property type="match status" value="1"/>
</dbReference>
<feature type="domain" description="Thiamin pyrophosphokinase thiamin-binding" evidence="6">
    <location>
        <begin position="145"/>
        <end position="210"/>
    </location>
</feature>
<dbReference type="PANTHER" id="PTHR41299:SF1">
    <property type="entry name" value="THIAMINE PYROPHOSPHOKINASE"/>
    <property type="match status" value="1"/>
</dbReference>
<dbReference type="PANTHER" id="PTHR41299">
    <property type="entry name" value="THIAMINE PYROPHOSPHOKINASE"/>
    <property type="match status" value="1"/>
</dbReference>
<evidence type="ECO:0000256" key="2">
    <source>
        <dbReference type="ARBA" id="ARBA00022741"/>
    </source>
</evidence>